<sequence length="285" mass="32216">MYSNNVGGDTNMEIDKKGLGIRIHNLRVGENMSMDELAEKVAVSGKSTVNEWEKGRSIPNDVTINNIASLFGTTTDFLLHGSLSSFVKNVLITDGINDAEFNHLLWEYINLTTNTSDILAGIAFDYDSFKPVSEKEQSNINESIVNDAIDHAISQNLNDFIASLKTGSSYPSQPEIIKNSTQTLKKNIKILQNTFTGKYHRLIREFDNLDSFEYLNDKVTLEEYLNDPSSSRPWGIGKGANKPNSFIIDHFYQAQLNKMMLEFREKLSELNVAYHESLNKYPDKN</sequence>
<evidence type="ECO:0000256" key="1">
    <source>
        <dbReference type="ARBA" id="ARBA00023125"/>
    </source>
</evidence>
<dbReference type="OrthoDB" id="2055733at2"/>
<comment type="caution">
    <text evidence="3">The sequence shown here is derived from an EMBL/GenBank/DDBJ whole genome shotgun (WGS) entry which is preliminary data.</text>
</comment>
<proteinExistence type="predicted"/>
<dbReference type="InterPro" id="IPR001387">
    <property type="entry name" value="Cro/C1-type_HTH"/>
</dbReference>
<dbReference type="InterPro" id="IPR010982">
    <property type="entry name" value="Lambda_DNA-bd_dom_sf"/>
</dbReference>
<dbReference type="PROSITE" id="PS50943">
    <property type="entry name" value="HTH_CROC1"/>
    <property type="match status" value="1"/>
</dbReference>
<name>A0A0R1JW72_9LACO</name>
<dbReference type="CDD" id="cd00093">
    <property type="entry name" value="HTH_XRE"/>
    <property type="match status" value="1"/>
</dbReference>
<dbReference type="Pfam" id="PF12844">
    <property type="entry name" value="HTH_19"/>
    <property type="match status" value="1"/>
</dbReference>
<dbReference type="STRING" id="1423773.FD30_GL002009"/>
<keyword evidence="1" id="KW-0238">DNA-binding</keyword>
<feature type="domain" description="HTH cro/C1-type" evidence="2">
    <location>
        <begin position="23"/>
        <end position="78"/>
    </location>
</feature>
<organism evidence="3 4">
    <name type="scientific">Levilactobacillus namurensis DSM 19117</name>
    <dbReference type="NCBI Taxonomy" id="1423773"/>
    <lineage>
        <taxon>Bacteria</taxon>
        <taxon>Bacillati</taxon>
        <taxon>Bacillota</taxon>
        <taxon>Bacilli</taxon>
        <taxon>Lactobacillales</taxon>
        <taxon>Lactobacillaceae</taxon>
        <taxon>Levilactobacillus</taxon>
    </lineage>
</organism>
<dbReference type="SUPFAM" id="SSF47413">
    <property type="entry name" value="lambda repressor-like DNA-binding domains"/>
    <property type="match status" value="1"/>
</dbReference>
<accession>A0A0R1JW72</accession>
<evidence type="ECO:0000259" key="2">
    <source>
        <dbReference type="PROSITE" id="PS50943"/>
    </source>
</evidence>
<dbReference type="PANTHER" id="PTHR46558">
    <property type="entry name" value="TRACRIPTIONAL REGULATORY PROTEIN-RELATED-RELATED"/>
    <property type="match status" value="1"/>
</dbReference>
<dbReference type="PANTHER" id="PTHR46558:SF11">
    <property type="entry name" value="HTH-TYPE TRANSCRIPTIONAL REGULATOR XRE"/>
    <property type="match status" value="1"/>
</dbReference>
<protein>
    <recommendedName>
        <fullName evidence="2">HTH cro/C1-type domain-containing protein</fullName>
    </recommendedName>
</protein>
<keyword evidence="4" id="KW-1185">Reference proteome</keyword>
<gene>
    <name evidence="3" type="ORF">FD30_GL002009</name>
</gene>
<dbReference type="Proteomes" id="UP000051162">
    <property type="component" value="Unassembled WGS sequence"/>
</dbReference>
<reference evidence="3 4" key="1">
    <citation type="journal article" date="2015" name="Genome Announc.">
        <title>Expanding the biotechnology potential of lactobacilli through comparative genomics of 213 strains and associated genera.</title>
        <authorList>
            <person name="Sun Z."/>
            <person name="Harris H.M."/>
            <person name="McCann A."/>
            <person name="Guo C."/>
            <person name="Argimon S."/>
            <person name="Zhang W."/>
            <person name="Yang X."/>
            <person name="Jeffery I.B."/>
            <person name="Cooney J.C."/>
            <person name="Kagawa T.F."/>
            <person name="Liu W."/>
            <person name="Song Y."/>
            <person name="Salvetti E."/>
            <person name="Wrobel A."/>
            <person name="Rasinkangas P."/>
            <person name="Parkhill J."/>
            <person name="Rea M.C."/>
            <person name="O'Sullivan O."/>
            <person name="Ritari J."/>
            <person name="Douillard F.P."/>
            <person name="Paul Ross R."/>
            <person name="Yang R."/>
            <person name="Briner A.E."/>
            <person name="Felis G.E."/>
            <person name="de Vos W.M."/>
            <person name="Barrangou R."/>
            <person name="Klaenhammer T.R."/>
            <person name="Caufield P.W."/>
            <person name="Cui Y."/>
            <person name="Zhang H."/>
            <person name="O'Toole P.W."/>
        </authorList>
    </citation>
    <scope>NUCLEOTIDE SEQUENCE [LARGE SCALE GENOMIC DNA]</scope>
    <source>
        <strain evidence="3 4">DSM 19117</strain>
    </source>
</reference>
<dbReference type="SMART" id="SM00530">
    <property type="entry name" value="HTH_XRE"/>
    <property type="match status" value="1"/>
</dbReference>
<dbReference type="PATRIC" id="fig|1423773.3.peg.2057"/>
<evidence type="ECO:0000313" key="4">
    <source>
        <dbReference type="Proteomes" id="UP000051162"/>
    </source>
</evidence>
<evidence type="ECO:0000313" key="3">
    <source>
        <dbReference type="EMBL" id="KRK75487.1"/>
    </source>
</evidence>
<dbReference type="EMBL" id="AZDT01000039">
    <property type="protein sequence ID" value="KRK75487.1"/>
    <property type="molecule type" value="Genomic_DNA"/>
</dbReference>
<dbReference type="GO" id="GO:0003677">
    <property type="term" value="F:DNA binding"/>
    <property type="evidence" value="ECO:0007669"/>
    <property type="project" value="UniProtKB-KW"/>
</dbReference>
<dbReference type="Gene3D" id="1.10.260.40">
    <property type="entry name" value="lambda repressor-like DNA-binding domains"/>
    <property type="match status" value="1"/>
</dbReference>
<dbReference type="AlphaFoldDB" id="A0A0R1JW72"/>